<dbReference type="SUPFAM" id="SSF55961">
    <property type="entry name" value="Bet v1-like"/>
    <property type="match status" value="1"/>
</dbReference>
<comment type="caution">
    <text evidence="1">The sequence shown here is derived from an EMBL/GenBank/DDBJ whole genome shotgun (WGS) entry which is preliminary data.</text>
</comment>
<dbReference type="Gene3D" id="3.30.530.20">
    <property type="match status" value="1"/>
</dbReference>
<evidence type="ECO:0000313" key="1">
    <source>
        <dbReference type="EMBL" id="NAS27388.1"/>
    </source>
</evidence>
<gene>
    <name evidence="1" type="ORF">GT755_37685</name>
</gene>
<dbReference type="CDD" id="cd07821">
    <property type="entry name" value="PYR_PYL_RCAR_like"/>
    <property type="match status" value="1"/>
</dbReference>
<dbReference type="Proteomes" id="UP000479526">
    <property type="component" value="Unassembled WGS sequence"/>
</dbReference>
<accession>A0A7C9JCW0</accession>
<dbReference type="EMBL" id="WXEW01000016">
    <property type="protein sequence ID" value="NAS27388.1"/>
    <property type="molecule type" value="Genomic_DNA"/>
</dbReference>
<evidence type="ECO:0000313" key="2">
    <source>
        <dbReference type="Proteomes" id="UP000479526"/>
    </source>
</evidence>
<dbReference type="RefSeq" id="WP_161484322.1">
    <property type="nucleotide sequence ID" value="NZ_WXEW01000016.1"/>
</dbReference>
<reference evidence="1 2" key="1">
    <citation type="submission" date="2020-01" db="EMBL/GenBank/DDBJ databases">
        <title>Herbidospora sp. NEAU-GS84 nov., a novel actinomycete isolated from soil.</title>
        <authorList>
            <person name="Han L."/>
        </authorList>
    </citation>
    <scope>NUCLEOTIDE SEQUENCE [LARGE SCALE GENOMIC DNA]</scope>
    <source>
        <strain evidence="1 2">NEAU-GS84</strain>
    </source>
</reference>
<organism evidence="1 2">
    <name type="scientific">Herbidospora solisilvae</name>
    <dbReference type="NCBI Taxonomy" id="2696284"/>
    <lineage>
        <taxon>Bacteria</taxon>
        <taxon>Bacillati</taxon>
        <taxon>Actinomycetota</taxon>
        <taxon>Actinomycetes</taxon>
        <taxon>Streptosporangiales</taxon>
        <taxon>Streptosporangiaceae</taxon>
        <taxon>Herbidospora</taxon>
    </lineage>
</organism>
<dbReference type="PANTHER" id="PTHR39332:SF7">
    <property type="entry name" value="SRPBCC FAMILY PROTEIN"/>
    <property type="match status" value="1"/>
</dbReference>
<dbReference type="PANTHER" id="PTHR39332">
    <property type="entry name" value="BLL4707 PROTEIN"/>
    <property type="match status" value="1"/>
</dbReference>
<sequence length="139" mass="15220">MATVSVSRVVPADPERVWELVGGFHALPDWMPSIQSTPLQGGMVRRLINPDGAVVVERMEEFNYAARHYTYSIVEAPFPVGGYLSNVRVYEVPGDHGATEVVWSVRFASDGEAAEAELVEVFTAAFRDGLETLHKALSA</sequence>
<name>A0A7C9JCW0_9ACTN</name>
<proteinExistence type="predicted"/>
<keyword evidence="2" id="KW-1185">Reference proteome</keyword>
<dbReference type="AlphaFoldDB" id="A0A7C9JCW0"/>
<dbReference type="InterPro" id="IPR019587">
    <property type="entry name" value="Polyketide_cyclase/dehydratase"/>
</dbReference>
<dbReference type="Pfam" id="PF10604">
    <property type="entry name" value="Polyketide_cyc2"/>
    <property type="match status" value="1"/>
</dbReference>
<dbReference type="InterPro" id="IPR023393">
    <property type="entry name" value="START-like_dom_sf"/>
</dbReference>
<protein>
    <submittedName>
        <fullName evidence="1">SRPBCC family protein</fullName>
    </submittedName>
</protein>